<evidence type="ECO:0000256" key="11">
    <source>
        <dbReference type="ARBA" id="ARBA00022840"/>
    </source>
</evidence>
<keyword evidence="12 16" id="KW-0630">Potassium</keyword>
<dbReference type="Pfam" id="PF03309">
    <property type="entry name" value="Pan_kinase"/>
    <property type="match status" value="1"/>
</dbReference>
<keyword evidence="10 16" id="KW-0418">Kinase</keyword>
<keyword evidence="8 16" id="KW-0808">Transferase</keyword>
<dbReference type="AlphaFoldDB" id="A0A245ZN72"/>
<evidence type="ECO:0000256" key="3">
    <source>
        <dbReference type="ARBA" id="ARBA00004496"/>
    </source>
</evidence>
<evidence type="ECO:0000256" key="7">
    <source>
        <dbReference type="ARBA" id="ARBA00022490"/>
    </source>
</evidence>
<evidence type="ECO:0000256" key="12">
    <source>
        <dbReference type="ARBA" id="ARBA00022958"/>
    </source>
</evidence>
<comment type="cofactor">
    <cofactor evidence="2">
        <name>K(+)</name>
        <dbReference type="ChEBI" id="CHEBI:29103"/>
    </cofactor>
</comment>
<evidence type="ECO:0000256" key="1">
    <source>
        <dbReference type="ARBA" id="ARBA00001206"/>
    </source>
</evidence>
<comment type="caution">
    <text evidence="16">Lacks conserved residue(s) required for the propagation of feature annotation.</text>
</comment>
<gene>
    <name evidence="16 17" type="primary">coaX</name>
    <name evidence="17" type="ORF">SPDO_11940</name>
</gene>
<comment type="cofactor">
    <cofactor evidence="16">
        <name>NH4(+)</name>
        <dbReference type="ChEBI" id="CHEBI:28938"/>
    </cofactor>
    <cofactor evidence="16">
        <name>K(+)</name>
        <dbReference type="ChEBI" id="CHEBI:29103"/>
    </cofactor>
    <text evidence="16">A monovalent cation. Ammonium or potassium.</text>
</comment>
<evidence type="ECO:0000256" key="9">
    <source>
        <dbReference type="ARBA" id="ARBA00022741"/>
    </source>
</evidence>
<feature type="binding site" evidence="16">
    <location>
        <position position="138"/>
    </location>
    <ligand>
        <name>ATP</name>
        <dbReference type="ChEBI" id="CHEBI:30616"/>
    </ligand>
</feature>
<keyword evidence="7 16" id="KW-0963">Cytoplasm</keyword>
<evidence type="ECO:0000256" key="5">
    <source>
        <dbReference type="ARBA" id="ARBA00011738"/>
    </source>
</evidence>
<evidence type="ECO:0000256" key="6">
    <source>
        <dbReference type="ARBA" id="ARBA00012102"/>
    </source>
</evidence>
<keyword evidence="18" id="KW-1185">Reference proteome</keyword>
<dbReference type="GO" id="GO:0046872">
    <property type="term" value="F:metal ion binding"/>
    <property type="evidence" value="ECO:0007669"/>
    <property type="project" value="UniProtKB-KW"/>
</dbReference>
<comment type="caution">
    <text evidence="17">The sequence shown here is derived from an EMBL/GenBank/DDBJ whole genome shotgun (WGS) entry which is preliminary data.</text>
</comment>
<reference evidence="17 18" key="1">
    <citation type="submission" date="2017-03" db="EMBL/GenBank/DDBJ databases">
        <title>Genome sequence of Sphingomonas dokdonensis DSM 21029.</title>
        <authorList>
            <person name="Poehlein A."/>
            <person name="Wuebbeler J.H."/>
            <person name="Steinbuechel A."/>
            <person name="Daniel R."/>
        </authorList>
    </citation>
    <scope>NUCLEOTIDE SEQUENCE [LARGE SCALE GENOMIC DNA]</scope>
    <source>
        <strain evidence="17 18">DSM 21029</strain>
    </source>
</reference>
<evidence type="ECO:0000256" key="16">
    <source>
        <dbReference type="HAMAP-Rule" id="MF_01274"/>
    </source>
</evidence>
<dbReference type="NCBIfam" id="NF009855">
    <property type="entry name" value="PRK13321.1"/>
    <property type="match status" value="1"/>
</dbReference>
<dbReference type="InterPro" id="IPR043129">
    <property type="entry name" value="ATPase_NBD"/>
</dbReference>
<evidence type="ECO:0000313" key="17">
    <source>
        <dbReference type="EMBL" id="OWK31187.1"/>
    </source>
</evidence>
<dbReference type="Proteomes" id="UP000197290">
    <property type="component" value="Unassembled WGS sequence"/>
</dbReference>
<comment type="catalytic activity">
    <reaction evidence="1 16">
        <text>(R)-pantothenate + ATP = (R)-4'-phosphopantothenate + ADP + H(+)</text>
        <dbReference type="Rhea" id="RHEA:16373"/>
        <dbReference type="ChEBI" id="CHEBI:10986"/>
        <dbReference type="ChEBI" id="CHEBI:15378"/>
        <dbReference type="ChEBI" id="CHEBI:29032"/>
        <dbReference type="ChEBI" id="CHEBI:30616"/>
        <dbReference type="ChEBI" id="CHEBI:456216"/>
        <dbReference type="EC" id="2.7.1.33"/>
    </reaction>
</comment>
<feature type="binding site" evidence="16">
    <location>
        <position position="135"/>
    </location>
    <ligand>
        <name>K(+)</name>
        <dbReference type="ChEBI" id="CHEBI:29103"/>
    </ligand>
</feature>
<keyword evidence="9 16" id="KW-0547">Nucleotide-binding</keyword>
<keyword evidence="11 16" id="KW-0067">ATP-binding</keyword>
<dbReference type="EC" id="2.7.1.33" evidence="6 16"/>
<dbReference type="SUPFAM" id="SSF53067">
    <property type="entry name" value="Actin-like ATPase domain"/>
    <property type="match status" value="2"/>
</dbReference>
<evidence type="ECO:0000256" key="13">
    <source>
        <dbReference type="ARBA" id="ARBA00022993"/>
    </source>
</evidence>
<comment type="subunit">
    <text evidence="5 16">Homodimer.</text>
</comment>
<protein>
    <recommendedName>
        <fullName evidence="15 16">Type III pantothenate kinase</fullName>
        <ecNumber evidence="6 16">2.7.1.33</ecNumber>
    </recommendedName>
    <alternativeName>
        <fullName evidence="16">PanK-III</fullName>
    </alternativeName>
    <alternativeName>
        <fullName evidence="16">Pantothenic acid kinase</fullName>
    </alternativeName>
</protein>
<organism evidence="17 18">
    <name type="scientific">Sphingomonas dokdonensis</name>
    <dbReference type="NCBI Taxonomy" id="344880"/>
    <lineage>
        <taxon>Bacteria</taxon>
        <taxon>Pseudomonadati</taxon>
        <taxon>Pseudomonadota</taxon>
        <taxon>Alphaproteobacteria</taxon>
        <taxon>Sphingomonadales</taxon>
        <taxon>Sphingomonadaceae</taxon>
        <taxon>Sphingomonas</taxon>
    </lineage>
</organism>
<dbReference type="GO" id="GO:0005524">
    <property type="term" value="F:ATP binding"/>
    <property type="evidence" value="ECO:0007669"/>
    <property type="project" value="UniProtKB-UniRule"/>
</dbReference>
<dbReference type="GO" id="GO:0005737">
    <property type="term" value="C:cytoplasm"/>
    <property type="evidence" value="ECO:0007669"/>
    <property type="project" value="UniProtKB-SubCell"/>
</dbReference>
<evidence type="ECO:0000256" key="10">
    <source>
        <dbReference type="ARBA" id="ARBA00022777"/>
    </source>
</evidence>
<evidence type="ECO:0000256" key="8">
    <source>
        <dbReference type="ARBA" id="ARBA00022679"/>
    </source>
</evidence>
<dbReference type="PANTHER" id="PTHR34265">
    <property type="entry name" value="TYPE III PANTOTHENATE KINASE"/>
    <property type="match status" value="1"/>
</dbReference>
<keyword evidence="16" id="KW-0479">Metal-binding</keyword>
<evidence type="ECO:0000313" key="18">
    <source>
        <dbReference type="Proteomes" id="UP000197290"/>
    </source>
</evidence>
<dbReference type="UniPathway" id="UPA00241">
    <property type="reaction ID" value="UER00352"/>
</dbReference>
<comment type="similarity">
    <text evidence="14 16">Belongs to the type III pantothenate kinase family.</text>
</comment>
<name>A0A245ZN72_9SPHN</name>
<feature type="binding site" evidence="16">
    <location>
        <position position="193"/>
    </location>
    <ligand>
        <name>substrate</name>
    </ligand>
</feature>
<evidence type="ECO:0000256" key="14">
    <source>
        <dbReference type="ARBA" id="ARBA00038036"/>
    </source>
</evidence>
<dbReference type="NCBIfam" id="TIGR00671">
    <property type="entry name" value="baf"/>
    <property type="match status" value="1"/>
</dbReference>
<feature type="active site" description="Proton acceptor" evidence="16">
    <location>
        <position position="115"/>
    </location>
</feature>
<dbReference type="Gene3D" id="3.30.420.40">
    <property type="match status" value="2"/>
</dbReference>
<dbReference type="GO" id="GO:0004594">
    <property type="term" value="F:pantothenate kinase activity"/>
    <property type="evidence" value="ECO:0007669"/>
    <property type="project" value="UniProtKB-UniRule"/>
</dbReference>
<evidence type="ECO:0000256" key="4">
    <source>
        <dbReference type="ARBA" id="ARBA00005225"/>
    </source>
</evidence>
<proteinExistence type="inferred from homology"/>
<comment type="function">
    <text evidence="16">Catalyzes the phosphorylation of pantothenate (Pan), the first step in CoA biosynthesis.</text>
</comment>
<dbReference type="PANTHER" id="PTHR34265:SF1">
    <property type="entry name" value="TYPE III PANTOTHENATE KINASE"/>
    <property type="match status" value="1"/>
</dbReference>
<dbReference type="CDD" id="cd24015">
    <property type="entry name" value="ASKHA_NBD_PanK-III"/>
    <property type="match status" value="1"/>
</dbReference>
<dbReference type="OrthoDB" id="9804707at2"/>
<dbReference type="HAMAP" id="MF_01274">
    <property type="entry name" value="Pantothen_kinase_3"/>
    <property type="match status" value="1"/>
</dbReference>
<feature type="binding site" evidence="16">
    <location>
        <begin position="6"/>
        <end position="13"/>
    </location>
    <ligand>
        <name>ATP</name>
        <dbReference type="ChEBI" id="CHEBI:30616"/>
    </ligand>
</feature>
<dbReference type="RefSeq" id="WP_088366559.1">
    <property type="nucleotide sequence ID" value="NZ_NBBI01000002.1"/>
</dbReference>
<accession>A0A245ZN72</accession>
<dbReference type="NCBIfam" id="NF009844">
    <property type="entry name" value="PRK13318.1-2"/>
    <property type="match status" value="1"/>
</dbReference>
<comment type="pathway">
    <text evidence="4 16">Cofactor biosynthesis; coenzyme A biosynthesis; CoA from (R)-pantothenate: step 1/5.</text>
</comment>
<sequence>MLLAIDAGNTNVVFALVAIGEGGGREIKTRWRIATDPRRTADEYAVWLSQLIALEGYQRSDVEGVIISTVVPRAMHNLEVLSTKYFGHDPLIAGRPPVEWGVALDVDEPQSLGADRAVNTIAAHALHPGDLIVIDFGTATTLDVSDFNGAYKGGIIAPGINLSLDALVNAAAKLPRIAIEAPKAHVGVIGRNTVDQMNIGVYWGYIAMIEGLVTRMKAEIGRPAKVVATGGLATLFEQHTNVFDAIEPDLTIQGLAIMWERAHIGH</sequence>
<keyword evidence="13 16" id="KW-0173">Coenzyme A biosynthesis</keyword>
<comment type="subcellular location">
    <subcellularLocation>
        <location evidence="3 16">Cytoplasm</location>
    </subcellularLocation>
</comment>
<evidence type="ECO:0000256" key="15">
    <source>
        <dbReference type="ARBA" id="ARBA00040883"/>
    </source>
</evidence>
<feature type="binding site" evidence="16">
    <location>
        <begin position="113"/>
        <end position="116"/>
    </location>
    <ligand>
        <name>substrate</name>
    </ligand>
</feature>
<dbReference type="EMBL" id="NBBI01000002">
    <property type="protein sequence ID" value="OWK31187.1"/>
    <property type="molecule type" value="Genomic_DNA"/>
</dbReference>
<dbReference type="InterPro" id="IPR004619">
    <property type="entry name" value="Type_III_PanK"/>
</dbReference>
<evidence type="ECO:0000256" key="2">
    <source>
        <dbReference type="ARBA" id="ARBA00001958"/>
    </source>
</evidence>
<dbReference type="GO" id="GO:0015937">
    <property type="term" value="P:coenzyme A biosynthetic process"/>
    <property type="evidence" value="ECO:0007669"/>
    <property type="project" value="UniProtKB-UniRule"/>
</dbReference>